<feature type="compositionally biased region" description="Polar residues" evidence="1">
    <location>
        <begin position="233"/>
        <end position="242"/>
    </location>
</feature>
<comment type="caution">
    <text evidence="2">The sequence shown here is derived from an EMBL/GenBank/DDBJ whole genome shotgun (WGS) entry which is preliminary data.</text>
</comment>
<sequence length="242" mass="26400">MEDHESVGVEGEKGDMGGFRREEGEHKSRLNQAEDANSQAERRERNEVNTLRTPLTTTLDGHKVAQNPDRDREKIPAEPPAPPSDTLPPLPAVDKTCKSTPNKTLVTGEVGNKEEEQGGIGNIDEDAMTKWLEVSKAGLSTDSTGSAHSPSVPHSCQHKAGPTPEQMKARELYLKQQRDRLVEAKRKQRATTQQASLVGRTRGRYDRQEVSSERESGSTGVSGGGRRGRDTGILSSGNLKKV</sequence>
<organism evidence="2 3">
    <name type="scientific">Geodia barretti</name>
    <name type="common">Barrett's horny sponge</name>
    <dbReference type="NCBI Taxonomy" id="519541"/>
    <lineage>
        <taxon>Eukaryota</taxon>
        <taxon>Metazoa</taxon>
        <taxon>Porifera</taxon>
        <taxon>Demospongiae</taxon>
        <taxon>Heteroscleromorpha</taxon>
        <taxon>Tetractinellida</taxon>
        <taxon>Astrophorina</taxon>
        <taxon>Geodiidae</taxon>
        <taxon>Geodia</taxon>
    </lineage>
</organism>
<feature type="compositionally biased region" description="Pro residues" evidence="1">
    <location>
        <begin position="77"/>
        <end position="91"/>
    </location>
</feature>
<feature type="region of interest" description="Disordered" evidence="1">
    <location>
        <begin position="1"/>
        <end position="242"/>
    </location>
</feature>
<accession>A0AA35RCM0</accession>
<name>A0AA35RCM0_GEOBA</name>
<feature type="compositionally biased region" description="Polar residues" evidence="1">
    <location>
        <begin position="48"/>
        <end position="59"/>
    </location>
</feature>
<evidence type="ECO:0000256" key="1">
    <source>
        <dbReference type="SAM" id="MobiDB-lite"/>
    </source>
</evidence>
<feature type="compositionally biased region" description="Polar residues" evidence="1">
    <location>
        <begin position="138"/>
        <end position="154"/>
    </location>
</feature>
<feature type="compositionally biased region" description="Polar residues" evidence="1">
    <location>
        <begin position="30"/>
        <end position="39"/>
    </location>
</feature>
<keyword evidence="3" id="KW-1185">Reference proteome</keyword>
<feature type="compositionally biased region" description="Basic and acidic residues" evidence="1">
    <location>
        <begin position="167"/>
        <end position="185"/>
    </location>
</feature>
<evidence type="ECO:0000313" key="3">
    <source>
        <dbReference type="Proteomes" id="UP001174909"/>
    </source>
</evidence>
<proteinExistence type="predicted"/>
<reference evidence="2" key="1">
    <citation type="submission" date="2023-03" db="EMBL/GenBank/DDBJ databases">
        <authorList>
            <person name="Steffen K."/>
            <person name="Cardenas P."/>
        </authorList>
    </citation>
    <scope>NUCLEOTIDE SEQUENCE</scope>
</reference>
<gene>
    <name evidence="2" type="ORF">GBAR_LOCUS5659</name>
</gene>
<feature type="compositionally biased region" description="Basic and acidic residues" evidence="1">
    <location>
        <begin position="1"/>
        <end position="28"/>
    </location>
</feature>
<dbReference type="AlphaFoldDB" id="A0AA35RCM0"/>
<dbReference type="Proteomes" id="UP001174909">
    <property type="component" value="Unassembled WGS sequence"/>
</dbReference>
<protein>
    <submittedName>
        <fullName evidence="2">Uncharacterized protein</fullName>
    </submittedName>
</protein>
<dbReference type="EMBL" id="CASHTH010000827">
    <property type="protein sequence ID" value="CAI8008253.1"/>
    <property type="molecule type" value="Genomic_DNA"/>
</dbReference>
<feature type="compositionally biased region" description="Basic and acidic residues" evidence="1">
    <location>
        <begin position="203"/>
        <end position="216"/>
    </location>
</feature>
<feature type="compositionally biased region" description="Basic and acidic residues" evidence="1">
    <location>
        <begin position="60"/>
        <end position="76"/>
    </location>
</feature>
<evidence type="ECO:0000313" key="2">
    <source>
        <dbReference type="EMBL" id="CAI8008253.1"/>
    </source>
</evidence>